<dbReference type="EMBL" id="CP076752">
    <property type="protein sequence ID" value="QWW24651.1"/>
    <property type="molecule type" value="Genomic_DNA"/>
</dbReference>
<evidence type="ECO:0000313" key="2">
    <source>
        <dbReference type="EMBL" id="QWW24651.1"/>
    </source>
</evidence>
<evidence type="ECO:0000256" key="1">
    <source>
        <dbReference type="SAM" id="MobiDB-lite"/>
    </source>
</evidence>
<organism evidence="2">
    <name type="scientific">Candidozyma auris</name>
    <name type="common">Yeast</name>
    <name type="synonym">Candida auris</name>
    <dbReference type="NCBI Taxonomy" id="498019"/>
    <lineage>
        <taxon>Eukaryota</taxon>
        <taxon>Fungi</taxon>
        <taxon>Dikarya</taxon>
        <taxon>Ascomycota</taxon>
        <taxon>Saccharomycotina</taxon>
        <taxon>Pichiomycetes</taxon>
        <taxon>Metschnikowiaceae</taxon>
        <taxon>Candidozyma</taxon>
    </lineage>
</organism>
<feature type="compositionally biased region" description="Basic and acidic residues" evidence="1">
    <location>
        <begin position="482"/>
        <end position="493"/>
    </location>
</feature>
<name>A0A8F2W3R9_CANAR</name>
<feature type="compositionally biased region" description="Low complexity" evidence="1">
    <location>
        <begin position="210"/>
        <end position="223"/>
    </location>
</feature>
<proteinExistence type="predicted"/>
<feature type="region of interest" description="Disordered" evidence="1">
    <location>
        <begin position="473"/>
        <end position="538"/>
    </location>
</feature>
<feature type="region of interest" description="Disordered" evidence="1">
    <location>
        <begin position="172"/>
        <end position="223"/>
    </location>
</feature>
<feature type="region of interest" description="Disordered" evidence="1">
    <location>
        <begin position="276"/>
        <end position="309"/>
    </location>
</feature>
<sequence length="612" mass="69843">MTGLLSWEVWVECHLNNFSKLDSAPSAPCYNKVSLVGFVDSPLCIDPAVDNIPEEPSYPLPKGPKHRLRWWRRRQCATLLQPILKNKVNANRDIERQLVREMDSESLEGFLAKYESPVLAVPGHVRAHFAQKPQVEGCCENSADDGQNITTSDHSFEAVPTDARHRFADVTDDDNTLLSDPSVPRPQSLLASLTPPPDPSLDASDDDNLPSETAAVAASETASNPSLALVATTTAVEDDPIASSHSSHQQVPFTLPEFGNFDENYLHGHHARPLTDLSVQSPSLGSNQSPHMLEYHLPRRGRPPSTSLGSALHLSASALRHRVARQTARTTSKDQSPGTFFVYKTMNDIWNDQPRIQGHLDLSNYVKPGVGRKTHREVVRSVELEFKLQDEYNRRYAGYRFPKTKKRQHDDDDEFERTRSFPAIGGGWKPNSIHATYSDSKPPYYKFFGYIDNVPKESCFGRINFRLRKAWNRGPNRKKPRRASDEDSTREETSPDGSSRSSQEDPDYRPPRQFQEQYQHQEGSSRSHHQHLHHQHHQYPQLYQPQQHYSHYQHQQHQPLVFESTVHFNQTHLQAQQASAQAKLQQARIEAQDVLMYPEDRYSERQYGHYSY</sequence>
<feature type="compositionally biased region" description="Polar residues" evidence="1">
    <location>
        <begin position="514"/>
        <end position="524"/>
    </location>
</feature>
<protein>
    <submittedName>
        <fullName evidence="2">Uncharacterized protein</fullName>
    </submittedName>
</protein>
<feature type="compositionally biased region" description="Basic residues" evidence="1">
    <location>
        <begin position="526"/>
        <end position="537"/>
    </location>
</feature>
<gene>
    <name evidence="2" type="ORF">CA7LBN_003508</name>
</gene>
<dbReference type="Proteomes" id="UP000825438">
    <property type="component" value="Chromosome IV"/>
</dbReference>
<reference evidence="2" key="1">
    <citation type="submission" date="2021-06" db="EMBL/GenBank/DDBJ databases">
        <title>Candida auris outbreak in lebanese hospital.</title>
        <authorList>
            <person name="Finianos M."/>
        </authorList>
    </citation>
    <scope>NUCLEOTIDE SEQUENCE</scope>
    <source>
        <strain evidence="2">CA7LBN</strain>
    </source>
</reference>
<feature type="compositionally biased region" description="Polar residues" evidence="1">
    <location>
        <begin position="277"/>
        <end position="290"/>
    </location>
</feature>
<accession>A0A8F2W3R9</accession>
<dbReference type="AlphaFoldDB" id="A0A8F2W3R9"/>